<dbReference type="InterPro" id="IPR052030">
    <property type="entry name" value="Peptidase_M20/M20A_hydrolases"/>
</dbReference>
<sequence length="485" mass="52410">MQVANINDDKRRIMDIVDEKKDEFIEASDRIWETPETRFTVPNSVEQHYKVLEKEGFDVQKGVAGMEYAYIATYGSGSPVIGITAEYDALDNLSQEAGNPDRKPLVAGAPGQGCGHNVLGTGALGAAVALKTLMEEKQLKGTLKLFGCPAEESGYGKAFMARDGVFDDVDAAFTWHPSDVTSVAGGGGLAVIQANFSFKGVAAHAAAAPEQGRDALDAATLMTVGVQFLREHIIDEARIHYAYLDDGGKSANVVHPTATLYFFVRAPFLEQAKPIYDRVVKIAKGAAMMTDTELSIDFDSACANYVPNHPLSEAMDKNLDLVGPLELTDEEMEFERKIQSNNPEGYVGPLTERLKAANPELSDEEASEIANSSMALPKFPLIYTTSTKGQASTDVGDVSWCTPTAQFMAGFEPLGTPPHSWQWVANGQSSVAHKGLVMAAKTIALTAYDALTDQKLLQEAKESYAEQFKGKPYRSVIPAETQPHG</sequence>
<dbReference type="InterPro" id="IPR017439">
    <property type="entry name" value="Amidohydrolase"/>
</dbReference>
<dbReference type="AlphaFoldDB" id="A0A1C4H6F3"/>
<accession>A0A1C4H6F3</accession>
<dbReference type="InterPro" id="IPR036264">
    <property type="entry name" value="Bact_exopeptidase_dim_dom"/>
</dbReference>
<dbReference type="PIRSF" id="PIRSF037227">
    <property type="entry name" value="Aminobenzoyl-glu_utiliz_pB"/>
    <property type="match status" value="1"/>
</dbReference>
<protein>
    <submittedName>
        <fullName evidence="1">Aminobenzoyl-glutamate utilization protein B</fullName>
    </submittedName>
</protein>
<dbReference type="InterPro" id="IPR017145">
    <property type="entry name" value="Aminobenzoyl-glu_utiliz_pB"/>
</dbReference>
<evidence type="ECO:0000313" key="1">
    <source>
        <dbReference type="EMBL" id="SCC80248.1"/>
    </source>
</evidence>
<dbReference type="GO" id="GO:0046657">
    <property type="term" value="P:folic acid catabolic process"/>
    <property type="evidence" value="ECO:0007669"/>
    <property type="project" value="TreeGrafter"/>
</dbReference>
<dbReference type="SUPFAM" id="SSF55031">
    <property type="entry name" value="Bacterial exopeptidase dimerisation domain"/>
    <property type="match status" value="1"/>
</dbReference>
<dbReference type="OrthoDB" id="9781032at2"/>
<dbReference type="NCBIfam" id="TIGR01891">
    <property type="entry name" value="amidohydrolases"/>
    <property type="match status" value="1"/>
</dbReference>
<dbReference type="GO" id="GO:0005737">
    <property type="term" value="C:cytoplasm"/>
    <property type="evidence" value="ECO:0007669"/>
    <property type="project" value="TreeGrafter"/>
</dbReference>
<dbReference type="Pfam" id="PF01546">
    <property type="entry name" value="Peptidase_M20"/>
    <property type="match status" value="1"/>
</dbReference>
<proteinExistence type="predicted"/>
<organism evidence="1 2">
    <name type="scientific">Bifidobacterium commune</name>
    <dbReference type="NCBI Taxonomy" id="1505727"/>
    <lineage>
        <taxon>Bacteria</taxon>
        <taxon>Bacillati</taxon>
        <taxon>Actinomycetota</taxon>
        <taxon>Actinomycetes</taxon>
        <taxon>Bifidobacteriales</taxon>
        <taxon>Bifidobacteriaceae</taxon>
        <taxon>Bifidobacterium</taxon>
    </lineage>
</organism>
<dbReference type="PANTHER" id="PTHR30575">
    <property type="entry name" value="PEPTIDASE M20"/>
    <property type="match status" value="1"/>
</dbReference>
<dbReference type="GO" id="GO:0071713">
    <property type="term" value="F:para-aminobenzoyl-glutamate hydrolase activity"/>
    <property type="evidence" value="ECO:0007669"/>
    <property type="project" value="TreeGrafter"/>
</dbReference>
<dbReference type="STRING" id="1505727.GA0061077_1113"/>
<evidence type="ECO:0000313" key="2">
    <source>
        <dbReference type="Proteomes" id="UP000242610"/>
    </source>
</evidence>
<dbReference type="Gene3D" id="3.40.630.10">
    <property type="entry name" value="Zn peptidases"/>
    <property type="match status" value="2"/>
</dbReference>
<dbReference type="GO" id="GO:0016805">
    <property type="term" value="F:dipeptidase activity"/>
    <property type="evidence" value="ECO:0007669"/>
    <property type="project" value="TreeGrafter"/>
</dbReference>
<dbReference type="RefSeq" id="WP_091847965.1">
    <property type="nucleotide sequence ID" value="NZ_FMBL01000003.1"/>
</dbReference>
<dbReference type="Gene3D" id="3.30.70.360">
    <property type="match status" value="1"/>
</dbReference>
<dbReference type="PANTHER" id="PTHR30575:SF0">
    <property type="entry name" value="XAA-ARG DIPEPTIDASE"/>
    <property type="match status" value="1"/>
</dbReference>
<dbReference type="Proteomes" id="UP000242610">
    <property type="component" value="Unassembled WGS sequence"/>
</dbReference>
<name>A0A1C4H6F3_9BIFI</name>
<dbReference type="EMBL" id="FMBL01000003">
    <property type="protein sequence ID" value="SCC80248.1"/>
    <property type="molecule type" value="Genomic_DNA"/>
</dbReference>
<dbReference type="FunFam" id="3.30.70.360:FF:000004">
    <property type="entry name" value="Peptidase M20 domain-containing protein 2"/>
    <property type="match status" value="1"/>
</dbReference>
<keyword evidence="2" id="KW-1185">Reference proteome</keyword>
<gene>
    <name evidence="1" type="ORF">GA0061077_1113</name>
</gene>
<dbReference type="SUPFAM" id="SSF53187">
    <property type="entry name" value="Zn-dependent exopeptidases"/>
    <property type="match status" value="1"/>
</dbReference>
<reference evidence="2" key="1">
    <citation type="submission" date="2016-08" db="EMBL/GenBank/DDBJ databases">
        <authorList>
            <person name="Varghese N."/>
            <person name="Submissions Spin"/>
        </authorList>
    </citation>
    <scope>NUCLEOTIDE SEQUENCE [LARGE SCALE GENOMIC DNA]</scope>
    <source>
        <strain evidence="2">R-52791</strain>
    </source>
</reference>
<dbReference type="InterPro" id="IPR002933">
    <property type="entry name" value="Peptidase_M20"/>
</dbReference>